<name>A0A4S8MG66_DENBC</name>
<dbReference type="GO" id="GO:0005829">
    <property type="term" value="C:cytosol"/>
    <property type="evidence" value="ECO:0007669"/>
    <property type="project" value="TreeGrafter"/>
</dbReference>
<dbReference type="PANTHER" id="PTHR23333:SF20">
    <property type="entry name" value="NSFL1 COFACTOR P47"/>
    <property type="match status" value="1"/>
</dbReference>
<dbReference type="GO" id="GO:0031468">
    <property type="term" value="P:nuclear membrane reassembly"/>
    <property type="evidence" value="ECO:0007669"/>
    <property type="project" value="TreeGrafter"/>
</dbReference>
<keyword evidence="4" id="KW-1185">Reference proteome</keyword>
<feature type="region of interest" description="Disordered" evidence="1">
    <location>
        <begin position="1"/>
        <end position="34"/>
    </location>
</feature>
<dbReference type="FunFam" id="3.30.420.210:FF:000002">
    <property type="entry name" value="UBX domain-containing protein 1"/>
    <property type="match status" value="1"/>
</dbReference>
<dbReference type="Proteomes" id="UP000297245">
    <property type="component" value="Unassembled WGS sequence"/>
</dbReference>
<reference evidence="3 4" key="1">
    <citation type="journal article" date="2019" name="Nat. Ecol. Evol.">
        <title>Megaphylogeny resolves global patterns of mushroom evolution.</title>
        <authorList>
            <person name="Varga T."/>
            <person name="Krizsan K."/>
            <person name="Foldi C."/>
            <person name="Dima B."/>
            <person name="Sanchez-Garcia M."/>
            <person name="Sanchez-Ramirez S."/>
            <person name="Szollosi G.J."/>
            <person name="Szarkandi J.G."/>
            <person name="Papp V."/>
            <person name="Albert L."/>
            <person name="Andreopoulos W."/>
            <person name="Angelini C."/>
            <person name="Antonin V."/>
            <person name="Barry K.W."/>
            <person name="Bougher N.L."/>
            <person name="Buchanan P."/>
            <person name="Buyck B."/>
            <person name="Bense V."/>
            <person name="Catcheside P."/>
            <person name="Chovatia M."/>
            <person name="Cooper J."/>
            <person name="Damon W."/>
            <person name="Desjardin D."/>
            <person name="Finy P."/>
            <person name="Geml J."/>
            <person name="Haridas S."/>
            <person name="Hughes K."/>
            <person name="Justo A."/>
            <person name="Karasinski D."/>
            <person name="Kautmanova I."/>
            <person name="Kiss B."/>
            <person name="Kocsube S."/>
            <person name="Kotiranta H."/>
            <person name="LaButti K.M."/>
            <person name="Lechner B.E."/>
            <person name="Liimatainen K."/>
            <person name="Lipzen A."/>
            <person name="Lukacs Z."/>
            <person name="Mihaltcheva S."/>
            <person name="Morgado L.N."/>
            <person name="Niskanen T."/>
            <person name="Noordeloos M.E."/>
            <person name="Ohm R.A."/>
            <person name="Ortiz-Santana B."/>
            <person name="Ovrebo C."/>
            <person name="Racz N."/>
            <person name="Riley R."/>
            <person name="Savchenko A."/>
            <person name="Shiryaev A."/>
            <person name="Soop K."/>
            <person name="Spirin V."/>
            <person name="Szebenyi C."/>
            <person name="Tomsovsky M."/>
            <person name="Tulloss R.E."/>
            <person name="Uehling J."/>
            <person name="Grigoriev I.V."/>
            <person name="Vagvolgyi C."/>
            <person name="Papp T."/>
            <person name="Martin F.M."/>
            <person name="Miettinen O."/>
            <person name="Hibbett D.S."/>
            <person name="Nagy L.G."/>
        </authorList>
    </citation>
    <scope>NUCLEOTIDE SEQUENCE [LARGE SCALE GENOMIC DNA]</scope>
    <source>
        <strain evidence="3 4">CBS 962.96</strain>
    </source>
</reference>
<dbReference type="EMBL" id="ML179094">
    <property type="protein sequence ID" value="THV01114.1"/>
    <property type="molecule type" value="Genomic_DNA"/>
</dbReference>
<dbReference type="GO" id="GO:0061025">
    <property type="term" value="P:membrane fusion"/>
    <property type="evidence" value="ECO:0007669"/>
    <property type="project" value="TreeGrafter"/>
</dbReference>
<evidence type="ECO:0000313" key="4">
    <source>
        <dbReference type="Proteomes" id="UP000297245"/>
    </source>
</evidence>
<gene>
    <name evidence="3" type="ORF">K435DRAFT_836949</name>
</gene>
<feature type="domain" description="SEP" evidence="2">
    <location>
        <begin position="78"/>
        <end position="143"/>
    </location>
</feature>
<proteinExistence type="predicted"/>
<dbReference type="SMART" id="SM00553">
    <property type="entry name" value="SEP"/>
    <property type="match status" value="1"/>
</dbReference>
<sequence>MHYDRPDTEDWLTGGESGPSIQNTNSGRRGEGLAGGIVDDLLRRAAMMGPPPTHQQQQFVPRIKDGSRGPELDPLEESTIRHLTFWRNGFTIEDGDLYRYDNPNNEQILLEIHAGRAPPSILNVRSGELVELRVAQRTTEDCVPPPAAPSLGAGHKLEAPVPKVAKTSTTVRGSGGMSGLFLLHTSYSLIYTHILTFVCSLHHCIVCGTD</sequence>
<dbReference type="SUPFAM" id="SSF102848">
    <property type="entry name" value="NSFL1 (p97 ATPase) cofactor p47, SEP domain"/>
    <property type="match status" value="1"/>
</dbReference>
<dbReference type="AlphaFoldDB" id="A0A4S8MG66"/>
<organism evidence="3 4">
    <name type="scientific">Dendrothele bispora (strain CBS 962.96)</name>
    <dbReference type="NCBI Taxonomy" id="1314807"/>
    <lineage>
        <taxon>Eukaryota</taxon>
        <taxon>Fungi</taxon>
        <taxon>Dikarya</taxon>
        <taxon>Basidiomycota</taxon>
        <taxon>Agaricomycotina</taxon>
        <taxon>Agaricomycetes</taxon>
        <taxon>Agaricomycetidae</taxon>
        <taxon>Agaricales</taxon>
        <taxon>Agaricales incertae sedis</taxon>
        <taxon>Dendrothele</taxon>
    </lineage>
</organism>
<evidence type="ECO:0000313" key="3">
    <source>
        <dbReference type="EMBL" id="THV01114.1"/>
    </source>
</evidence>
<dbReference type="PROSITE" id="PS51399">
    <property type="entry name" value="SEP"/>
    <property type="match status" value="1"/>
</dbReference>
<dbReference type="GO" id="GO:0005634">
    <property type="term" value="C:nucleus"/>
    <property type="evidence" value="ECO:0007669"/>
    <property type="project" value="TreeGrafter"/>
</dbReference>
<dbReference type="Pfam" id="PF08059">
    <property type="entry name" value="SEP"/>
    <property type="match status" value="1"/>
</dbReference>
<dbReference type="OrthoDB" id="25887at2759"/>
<dbReference type="GO" id="GO:0043130">
    <property type="term" value="F:ubiquitin binding"/>
    <property type="evidence" value="ECO:0007669"/>
    <property type="project" value="TreeGrafter"/>
</dbReference>
<accession>A0A4S8MG66</accession>
<evidence type="ECO:0000256" key="1">
    <source>
        <dbReference type="SAM" id="MobiDB-lite"/>
    </source>
</evidence>
<dbReference type="GO" id="GO:0007030">
    <property type="term" value="P:Golgi organization"/>
    <property type="evidence" value="ECO:0007669"/>
    <property type="project" value="TreeGrafter"/>
</dbReference>
<dbReference type="Gene3D" id="3.30.420.210">
    <property type="entry name" value="SEP domain"/>
    <property type="match status" value="1"/>
</dbReference>
<dbReference type="InterPro" id="IPR012989">
    <property type="entry name" value="SEP_domain"/>
</dbReference>
<dbReference type="InterPro" id="IPR036241">
    <property type="entry name" value="NSFL1C_SEP_dom_sf"/>
</dbReference>
<protein>
    <submittedName>
        <fullName evidence="3">SEP-domain-containing protein</fullName>
    </submittedName>
</protein>
<dbReference type="PANTHER" id="PTHR23333">
    <property type="entry name" value="UBX DOMAIN CONTAINING PROTEIN"/>
    <property type="match status" value="1"/>
</dbReference>
<dbReference type="GO" id="GO:0000045">
    <property type="term" value="P:autophagosome assembly"/>
    <property type="evidence" value="ECO:0007669"/>
    <property type="project" value="TreeGrafter"/>
</dbReference>
<evidence type="ECO:0000259" key="2">
    <source>
        <dbReference type="PROSITE" id="PS51399"/>
    </source>
</evidence>
<dbReference type="GO" id="GO:0043161">
    <property type="term" value="P:proteasome-mediated ubiquitin-dependent protein catabolic process"/>
    <property type="evidence" value="ECO:0007669"/>
    <property type="project" value="TreeGrafter"/>
</dbReference>